<evidence type="ECO:0000313" key="2">
    <source>
        <dbReference type="EMBL" id="CAB4618240.1"/>
    </source>
</evidence>
<feature type="transmembrane region" description="Helical" evidence="1">
    <location>
        <begin position="12"/>
        <end position="39"/>
    </location>
</feature>
<reference evidence="2" key="1">
    <citation type="submission" date="2020-05" db="EMBL/GenBank/DDBJ databases">
        <authorList>
            <person name="Chiriac C."/>
            <person name="Salcher M."/>
            <person name="Ghai R."/>
            <person name="Kavagutti S V."/>
        </authorList>
    </citation>
    <scope>NUCLEOTIDE SEQUENCE</scope>
</reference>
<keyword evidence="1" id="KW-0472">Membrane</keyword>
<protein>
    <submittedName>
        <fullName evidence="2">Unannotated protein</fullName>
    </submittedName>
</protein>
<evidence type="ECO:0000256" key="1">
    <source>
        <dbReference type="SAM" id="Phobius"/>
    </source>
</evidence>
<dbReference type="EMBL" id="CAEZVD010000019">
    <property type="protein sequence ID" value="CAB4618240.1"/>
    <property type="molecule type" value="Genomic_DNA"/>
</dbReference>
<sequence length="121" mass="12921">MAIQQKNEVGSIAPLALGLFSICLGLILTIISASSLFIFQKRLTNYSESVALYVKTTGEPASKFVSSAGTNRFVQLDVEARLLPDELTVEARACALWRSPVALIGLAGESMVCSRAAARSE</sequence>
<proteinExistence type="predicted"/>
<accession>A0A6J6HY83</accession>
<name>A0A6J6HY83_9ZZZZ</name>
<keyword evidence="1" id="KW-1133">Transmembrane helix</keyword>
<organism evidence="2">
    <name type="scientific">freshwater metagenome</name>
    <dbReference type="NCBI Taxonomy" id="449393"/>
    <lineage>
        <taxon>unclassified sequences</taxon>
        <taxon>metagenomes</taxon>
        <taxon>ecological metagenomes</taxon>
    </lineage>
</organism>
<keyword evidence="1" id="KW-0812">Transmembrane</keyword>
<gene>
    <name evidence="2" type="ORF">UFOPK1909_00354</name>
</gene>
<dbReference type="AlphaFoldDB" id="A0A6J6HY83"/>